<gene>
    <name evidence="1" type="ORF">UFOVP331_188</name>
</gene>
<organism evidence="1">
    <name type="scientific">uncultured Caudovirales phage</name>
    <dbReference type="NCBI Taxonomy" id="2100421"/>
    <lineage>
        <taxon>Viruses</taxon>
        <taxon>Duplodnaviria</taxon>
        <taxon>Heunggongvirae</taxon>
        <taxon>Uroviricota</taxon>
        <taxon>Caudoviricetes</taxon>
        <taxon>Peduoviridae</taxon>
        <taxon>Maltschvirus</taxon>
        <taxon>Maltschvirus maltsch</taxon>
    </lineage>
</organism>
<evidence type="ECO:0000313" key="1">
    <source>
        <dbReference type="EMBL" id="CAB4138628.1"/>
    </source>
</evidence>
<proteinExistence type="predicted"/>
<sequence length="102" mass="11280">MKTQQLKDIIREELQKIIKEEEAPATTVKGDTSTLINNLKKLNIPDFDASKLTTTIALVKQNKALNIAANKVLANVMTAMIKTNDDALLTKIFSNLKNIEAV</sequence>
<dbReference type="EMBL" id="LR796345">
    <property type="protein sequence ID" value="CAB4138628.1"/>
    <property type="molecule type" value="Genomic_DNA"/>
</dbReference>
<protein>
    <submittedName>
        <fullName evidence="1">Uncharacterized protein</fullName>
    </submittedName>
</protein>
<reference evidence="1" key="1">
    <citation type="submission" date="2020-04" db="EMBL/GenBank/DDBJ databases">
        <authorList>
            <person name="Chiriac C."/>
            <person name="Salcher M."/>
            <person name="Ghai R."/>
            <person name="Kavagutti S V."/>
        </authorList>
    </citation>
    <scope>NUCLEOTIDE SEQUENCE</scope>
</reference>
<name>A0A6J5LVS9_9CAUD</name>
<accession>A0A6J5LVS9</accession>